<dbReference type="InterPro" id="IPR036291">
    <property type="entry name" value="NAD(P)-bd_dom_sf"/>
</dbReference>
<name>A0A7X0VE03_9BACL</name>
<accession>A0A7X0VE03</accession>
<dbReference type="AlphaFoldDB" id="A0A7X0VE03"/>
<dbReference type="GO" id="GO:0000166">
    <property type="term" value="F:nucleotide binding"/>
    <property type="evidence" value="ECO:0007669"/>
    <property type="project" value="InterPro"/>
</dbReference>
<evidence type="ECO:0000313" key="5">
    <source>
        <dbReference type="Proteomes" id="UP000547209"/>
    </source>
</evidence>
<dbReference type="EMBL" id="JACJVP010000008">
    <property type="protein sequence ID" value="MBB6670495.1"/>
    <property type="molecule type" value="Genomic_DNA"/>
</dbReference>
<comment type="caution">
    <text evidence="4">The sequence shown here is derived from an EMBL/GenBank/DDBJ whole genome shotgun (WGS) entry which is preliminary data.</text>
</comment>
<evidence type="ECO:0000313" key="4">
    <source>
        <dbReference type="EMBL" id="MBB6670495.1"/>
    </source>
</evidence>
<dbReference type="SUPFAM" id="SSF51735">
    <property type="entry name" value="NAD(P)-binding Rossmann-fold domains"/>
    <property type="match status" value="1"/>
</dbReference>
<reference evidence="4 5" key="1">
    <citation type="submission" date="2020-08" db="EMBL/GenBank/DDBJ databases">
        <title>Cohnella phylogeny.</title>
        <authorList>
            <person name="Dunlap C."/>
        </authorList>
    </citation>
    <scope>NUCLEOTIDE SEQUENCE [LARGE SCALE GENOMIC DNA]</scope>
    <source>
        <strain evidence="4 5">DSM 28246</strain>
    </source>
</reference>
<evidence type="ECO:0000259" key="2">
    <source>
        <dbReference type="Pfam" id="PF01408"/>
    </source>
</evidence>
<dbReference type="Pfam" id="PF01408">
    <property type="entry name" value="GFO_IDH_MocA"/>
    <property type="match status" value="1"/>
</dbReference>
<dbReference type="PANTHER" id="PTHR43818">
    <property type="entry name" value="BCDNA.GH03377"/>
    <property type="match status" value="1"/>
</dbReference>
<organism evidence="4 5">
    <name type="scientific">Cohnella nanjingensis</name>
    <dbReference type="NCBI Taxonomy" id="1387779"/>
    <lineage>
        <taxon>Bacteria</taxon>
        <taxon>Bacillati</taxon>
        <taxon>Bacillota</taxon>
        <taxon>Bacilli</taxon>
        <taxon>Bacillales</taxon>
        <taxon>Paenibacillaceae</taxon>
        <taxon>Cohnella</taxon>
    </lineage>
</organism>
<gene>
    <name evidence="4" type="ORF">H7C19_07315</name>
</gene>
<dbReference type="Gene3D" id="3.30.360.10">
    <property type="entry name" value="Dihydrodipicolinate Reductase, domain 2"/>
    <property type="match status" value="1"/>
</dbReference>
<dbReference type="Proteomes" id="UP000547209">
    <property type="component" value="Unassembled WGS sequence"/>
</dbReference>
<evidence type="ECO:0000259" key="3">
    <source>
        <dbReference type="Pfam" id="PF22725"/>
    </source>
</evidence>
<keyword evidence="1" id="KW-0560">Oxidoreductase</keyword>
<dbReference type="InterPro" id="IPR000683">
    <property type="entry name" value="Gfo/Idh/MocA-like_OxRdtase_N"/>
</dbReference>
<dbReference type="InterPro" id="IPR055170">
    <property type="entry name" value="GFO_IDH_MocA-like_dom"/>
</dbReference>
<dbReference type="Gene3D" id="3.40.50.720">
    <property type="entry name" value="NAD(P)-binding Rossmann-like Domain"/>
    <property type="match status" value="1"/>
</dbReference>
<feature type="domain" description="GFO/IDH/MocA-like oxidoreductase" evidence="3">
    <location>
        <begin position="143"/>
        <end position="276"/>
    </location>
</feature>
<dbReference type="GO" id="GO:0016491">
    <property type="term" value="F:oxidoreductase activity"/>
    <property type="evidence" value="ECO:0007669"/>
    <property type="project" value="UniProtKB-KW"/>
</dbReference>
<keyword evidence="5" id="KW-1185">Reference proteome</keyword>
<sequence length="385" mass="42429">MAKKTIRFGIIGCGLMGKEFASAAARWLHLTNVNVEPQIVAVCDANPAATAWFQQNIPSVKGVYADYRELLEDPDVDAVYCAVPHNLHAQLYVDIIRAGKHLLGEKPFGIDADANAKIAAALGERPDVLVRCSSEFPFFPGAQQIVQWVNEGRFGRIIEVEAGFWHSSDLDPTKPINWKRRIGTNGEYGCMGDLGMHVLHLPLRFGWQPRSVRALLSQIVSERPDGKGGEAPCETWDNAILACDVDTGAQQFPMMLSMKRIAPGHANTWFIRIQGTAFSAEFTTKNPKQVASLPYEPGGPQAWHVIDAPYRSAYETITGGIFEFGFSDSILQMWAAFCDELANRDSMTQPFRCATPAEAAGSHRVFTAALASQRTGETVTIDWRD</sequence>
<protein>
    <submittedName>
        <fullName evidence="4">Gfo/Idh/MocA family oxidoreductase</fullName>
    </submittedName>
</protein>
<dbReference type="SUPFAM" id="SSF55347">
    <property type="entry name" value="Glyceraldehyde-3-phosphate dehydrogenase-like, C-terminal domain"/>
    <property type="match status" value="1"/>
</dbReference>
<proteinExistence type="predicted"/>
<dbReference type="PANTHER" id="PTHR43818:SF11">
    <property type="entry name" value="BCDNA.GH03377"/>
    <property type="match status" value="1"/>
</dbReference>
<dbReference type="Pfam" id="PF22725">
    <property type="entry name" value="GFO_IDH_MocA_C3"/>
    <property type="match status" value="1"/>
</dbReference>
<feature type="domain" description="Gfo/Idh/MocA-like oxidoreductase N-terminal" evidence="2">
    <location>
        <begin position="6"/>
        <end position="125"/>
    </location>
</feature>
<dbReference type="InterPro" id="IPR050463">
    <property type="entry name" value="Gfo/Idh/MocA_oxidrdct_glycsds"/>
</dbReference>
<evidence type="ECO:0000256" key="1">
    <source>
        <dbReference type="ARBA" id="ARBA00023002"/>
    </source>
</evidence>
<dbReference type="RefSeq" id="WP_185141939.1">
    <property type="nucleotide sequence ID" value="NZ_JACJVP010000008.1"/>
</dbReference>